<feature type="region of interest" description="Disordered" evidence="4">
    <location>
        <begin position="460"/>
        <end position="508"/>
    </location>
</feature>
<dbReference type="Pfam" id="PF13692">
    <property type="entry name" value="Glyco_trans_1_4"/>
    <property type="match status" value="1"/>
</dbReference>
<dbReference type="EMBL" id="QYZD01000057">
    <property type="protein sequence ID" value="RJG16667.1"/>
    <property type="molecule type" value="Genomic_DNA"/>
</dbReference>
<proteinExistence type="inferred from homology"/>
<dbReference type="Proteomes" id="UP000266177">
    <property type="component" value="Unassembled WGS sequence"/>
</dbReference>
<dbReference type="SUPFAM" id="SSF53756">
    <property type="entry name" value="UDP-Glycosyltransferase/glycogen phosphorylase"/>
    <property type="match status" value="1"/>
</dbReference>
<name>A0A3A3GTB9_PANTH</name>
<evidence type="ECO:0000256" key="4">
    <source>
        <dbReference type="SAM" id="MobiDB-lite"/>
    </source>
</evidence>
<evidence type="ECO:0000259" key="5">
    <source>
        <dbReference type="Pfam" id="PF13439"/>
    </source>
</evidence>
<dbReference type="Gene3D" id="3.40.50.2000">
    <property type="entry name" value="Glycogen Phosphorylase B"/>
    <property type="match status" value="2"/>
</dbReference>
<gene>
    <name evidence="7" type="ORF">DQX05_24870</name>
    <name evidence="6" type="ORF">DQX05_28645</name>
</gene>
<protein>
    <submittedName>
        <fullName evidence="7">Glycosyltransferase</fullName>
    </submittedName>
</protein>
<evidence type="ECO:0000256" key="2">
    <source>
        <dbReference type="ARBA" id="ARBA00022676"/>
    </source>
</evidence>
<evidence type="ECO:0000256" key="3">
    <source>
        <dbReference type="ARBA" id="ARBA00022679"/>
    </source>
</evidence>
<keyword evidence="3 7" id="KW-0808">Transferase</keyword>
<dbReference type="GO" id="GO:0016757">
    <property type="term" value="F:glycosyltransferase activity"/>
    <property type="evidence" value="ECO:0007669"/>
    <property type="project" value="UniProtKB-KW"/>
</dbReference>
<sequence length="508" mass="57268">MLFSHMCNQDFITGAEKHLLFLAHELRTWYECIIIVPQEGRLSALARAAGIRSEIMPCPLMYSLIRPNADLPEEWERWKRTPEFEAIVDLLRHMQPDIVLTNTAIHQLPAAAAASLGIPTLWVINETIASTPHTSLAAALIGSHADGIIGTSETTLQPIRPAAGDTPLYLLPPSWHPNALQPRSWPRFRRSKRKELGIAAGHVLIGYIAAAFYPEKGLDHFVRMALRVAVQRPFARFVILGEPTDHGYYDACLGMIANSPYADRFRFIRFETSVQHVYPAMDIVVVPSLLPEGFGLTALEGMIFGKAVIAYASGGLAEILAATGNSAYSIETGNEERLTQAVVDATRSPSVWRRAGIRNGTNAVRVFGHAVFRARLKKLLINQVLHHRHKYQVIQGDAPDVFVAESDRGTYRRVAPGMLEYASLLPQARRIPAEILYGVMSPAGSPDDQLRLPLFRHPQRRGRRRVRRGGRLHRRRRHWPGALRARRRKRKGLYRSRMHRGKRLRKKR</sequence>
<organism evidence="7 8">
    <name type="scientific">Paenibacillus thiaminolyticus</name>
    <name type="common">Bacillus thiaminolyticus</name>
    <dbReference type="NCBI Taxonomy" id="49283"/>
    <lineage>
        <taxon>Bacteria</taxon>
        <taxon>Bacillati</taxon>
        <taxon>Bacillota</taxon>
        <taxon>Bacilli</taxon>
        <taxon>Bacillales</taxon>
        <taxon>Paenibacillaceae</taxon>
        <taxon>Paenibacillus</taxon>
    </lineage>
</organism>
<comment type="caution">
    <text evidence="7">The sequence shown here is derived from an EMBL/GenBank/DDBJ whole genome shotgun (WGS) entry which is preliminary data.</text>
</comment>
<dbReference type="PANTHER" id="PTHR12526">
    <property type="entry name" value="GLYCOSYLTRANSFERASE"/>
    <property type="match status" value="1"/>
</dbReference>
<dbReference type="EMBL" id="QYZD01000034">
    <property type="protein sequence ID" value="RJG20578.1"/>
    <property type="molecule type" value="Genomic_DNA"/>
</dbReference>
<keyword evidence="2" id="KW-0328">Glycosyltransferase</keyword>
<evidence type="ECO:0000313" key="6">
    <source>
        <dbReference type="EMBL" id="RJG16667.1"/>
    </source>
</evidence>
<dbReference type="Pfam" id="PF13439">
    <property type="entry name" value="Glyco_transf_4"/>
    <property type="match status" value="1"/>
</dbReference>
<evidence type="ECO:0000313" key="8">
    <source>
        <dbReference type="Proteomes" id="UP000266177"/>
    </source>
</evidence>
<dbReference type="CDD" id="cd03801">
    <property type="entry name" value="GT4_PimA-like"/>
    <property type="match status" value="1"/>
</dbReference>
<dbReference type="PANTHER" id="PTHR12526:SF640">
    <property type="entry name" value="COLANIC ACID BIOSYNTHESIS GLYCOSYLTRANSFERASE WCAL-RELATED"/>
    <property type="match status" value="1"/>
</dbReference>
<dbReference type="AlphaFoldDB" id="A0A3A3GTB9"/>
<dbReference type="InterPro" id="IPR028098">
    <property type="entry name" value="Glyco_trans_4-like_N"/>
</dbReference>
<accession>A0A3A3GTB9</accession>
<evidence type="ECO:0000256" key="1">
    <source>
        <dbReference type="ARBA" id="ARBA00009481"/>
    </source>
</evidence>
<evidence type="ECO:0000313" key="7">
    <source>
        <dbReference type="EMBL" id="RJG20578.1"/>
    </source>
</evidence>
<reference evidence="7 8" key="1">
    <citation type="submission" date="2018-09" db="EMBL/GenBank/DDBJ databases">
        <title>Paenibacillus SK2017-BO5.</title>
        <authorList>
            <person name="Piskunova J.V."/>
            <person name="Dubiley S.A."/>
            <person name="Severinov K.V."/>
        </authorList>
    </citation>
    <scope>NUCLEOTIDE SEQUENCE [LARGE SCALE GENOMIC DNA]</scope>
    <source>
        <strain evidence="7 8">BO5</strain>
    </source>
</reference>
<comment type="similarity">
    <text evidence="1">Belongs to the glycosyltransferase group 1 family. Glycosyltransferase 4 subfamily.</text>
</comment>
<feature type="domain" description="Glycosyltransferase subfamily 4-like N-terminal" evidence="5">
    <location>
        <begin position="13"/>
        <end position="161"/>
    </location>
</feature>
<dbReference type="OrthoDB" id="2547319at2"/>